<evidence type="ECO:0000313" key="2">
    <source>
        <dbReference type="EMBL" id="CAF1554736.1"/>
    </source>
</evidence>
<keyword evidence="4" id="KW-1185">Reference proteome</keyword>
<comment type="caution">
    <text evidence="1">The sequence shown here is derived from an EMBL/GenBank/DDBJ whole genome shotgun (WGS) entry which is preliminary data.</text>
</comment>
<gene>
    <name evidence="2" type="ORF">JXQ802_LOCUS43901</name>
    <name evidence="1" type="ORF">PYM288_LOCUS28608</name>
</gene>
<dbReference type="AlphaFoldDB" id="A0A815BXI3"/>
<dbReference type="Proteomes" id="UP000663854">
    <property type="component" value="Unassembled WGS sequence"/>
</dbReference>
<evidence type="ECO:0000313" key="4">
    <source>
        <dbReference type="Proteomes" id="UP000663870"/>
    </source>
</evidence>
<sequence>MTANDHGHVNNLDAAQMETLKRYWIALINAISTQCSLPVDQIINSVYGDEFFHAVGYENPDVLTLRWLRISSLIINTTKNKKQNLAENIVELVFT</sequence>
<dbReference type="EMBL" id="CAJNOH010002144">
    <property type="protein sequence ID" value="CAF1275543.1"/>
    <property type="molecule type" value="Genomic_DNA"/>
</dbReference>
<name>A0A815BXI3_9BILA</name>
<dbReference type="Proteomes" id="UP000663870">
    <property type="component" value="Unassembled WGS sequence"/>
</dbReference>
<reference evidence="1" key="1">
    <citation type="submission" date="2021-02" db="EMBL/GenBank/DDBJ databases">
        <authorList>
            <person name="Nowell W R."/>
        </authorList>
    </citation>
    <scope>NUCLEOTIDE SEQUENCE</scope>
</reference>
<evidence type="ECO:0000313" key="3">
    <source>
        <dbReference type="Proteomes" id="UP000663854"/>
    </source>
</evidence>
<accession>A0A815BXI3</accession>
<evidence type="ECO:0000313" key="1">
    <source>
        <dbReference type="EMBL" id="CAF1275543.1"/>
    </source>
</evidence>
<protein>
    <submittedName>
        <fullName evidence="1">Uncharacterized protein</fullName>
    </submittedName>
</protein>
<organism evidence="1 3">
    <name type="scientific">Rotaria sordida</name>
    <dbReference type="NCBI Taxonomy" id="392033"/>
    <lineage>
        <taxon>Eukaryota</taxon>
        <taxon>Metazoa</taxon>
        <taxon>Spiralia</taxon>
        <taxon>Gnathifera</taxon>
        <taxon>Rotifera</taxon>
        <taxon>Eurotatoria</taxon>
        <taxon>Bdelloidea</taxon>
        <taxon>Philodinida</taxon>
        <taxon>Philodinidae</taxon>
        <taxon>Rotaria</taxon>
    </lineage>
</organism>
<proteinExistence type="predicted"/>
<dbReference type="EMBL" id="CAJNOL010003266">
    <property type="protein sequence ID" value="CAF1554736.1"/>
    <property type="molecule type" value="Genomic_DNA"/>
</dbReference>